<sequence>MPSQALTAPQAFAFGKLPTHGDFVARGLSGPDRDAWDAWASAGLAQARTVLGPDFEARHDAAPPLRFSFGPGPFGDGWRTGTLASSIDSAGRRFIIVLGGRTTEALSARSAERIAAAAEDEIHRAFEDAANIDAMVASAQIIFQTVESEGGAEAQGRFWLPDSPFDLIASQPPADLMTQVLTT</sequence>
<dbReference type="NCBIfam" id="TIGR03373">
    <property type="entry name" value="VI_minor_4"/>
    <property type="match status" value="1"/>
</dbReference>
<dbReference type="InterPro" id="IPR038225">
    <property type="entry name" value="TagF_sf"/>
</dbReference>
<dbReference type="InterPro" id="IPR017748">
    <property type="entry name" value="TagF"/>
</dbReference>
<gene>
    <name evidence="1" type="ORF">J2800_003605</name>
</gene>
<protein>
    <submittedName>
        <fullName evidence="1">Type VI secretion system protein ImpM</fullName>
    </submittedName>
</protein>
<dbReference type="Proteomes" id="UP001262754">
    <property type="component" value="Unassembled WGS sequence"/>
</dbReference>
<dbReference type="RefSeq" id="WP_163231187.1">
    <property type="nucleotide sequence ID" value="NZ_BMLD01000002.1"/>
</dbReference>
<dbReference type="Gene3D" id="3.40.1730.10">
    <property type="entry name" value="pa0076 domain"/>
    <property type="match status" value="1"/>
</dbReference>
<dbReference type="Pfam" id="PF09867">
    <property type="entry name" value="TagF_N"/>
    <property type="match status" value="1"/>
</dbReference>
<organism evidence="1 2">
    <name type="scientific">Caulobacter rhizosphaerae</name>
    <dbReference type="NCBI Taxonomy" id="2010972"/>
    <lineage>
        <taxon>Bacteria</taxon>
        <taxon>Pseudomonadati</taxon>
        <taxon>Pseudomonadota</taxon>
        <taxon>Alphaproteobacteria</taxon>
        <taxon>Caulobacterales</taxon>
        <taxon>Caulobacteraceae</taxon>
        <taxon>Caulobacter</taxon>
    </lineage>
</organism>
<accession>A0ABU1N434</accession>
<reference evidence="1 2" key="1">
    <citation type="submission" date="2023-07" db="EMBL/GenBank/DDBJ databases">
        <title>Sorghum-associated microbial communities from plants grown in Nebraska, USA.</title>
        <authorList>
            <person name="Schachtman D."/>
        </authorList>
    </citation>
    <scope>NUCLEOTIDE SEQUENCE [LARGE SCALE GENOMIC DNA]</scope>
    <source>
        <strain evidence="1 2">DS2154</strain>
    </source>
</reference>
<proteinExistence type="predicted"/>
<keyword evidence="2" id="KW-1185">Reference proteome</keyword>
<name>A0ABU1N434_9CAUL</name>
<evidence type="ECO:0000313" key="1">
    <source>
        <dbReference type="EMBL" id="MDR6532845.1"/>
    </source>
</evidence>
<comment type="caution">
    <text evidence="1">The sequence shown here is derived from an EMBL/GenBank/DDBJ whole genome shotgun (WGS) entry which is preliminary data.</text>
</comment>
<evidence type="ECO:0000313" key="2">
    <source>
        <dbReference type="Proteomes" id="UP001262754"/>
    </source>
</evidence>
<dbReference type="EMBL" id="JAVDRL010000010">
    <property type="protein sequence ID" value="MDR6532845.1"/>
    <property type="molecule type" value="Genomic_DNA"/>
</dbReference>